<protein>
    <submittedName>
        <fullName evidence="8">Uncharacterized protein</fullName>
    </submittedName>
</protein>
<evidence type="ECO:0000256" key="3">
    <source>
        <dbReference type="ARBA" id="ARBA00022525"/>
    </source>
</evidence>
<evidence type="ECO:0000313" key="9">
    <source>
        <dbReference type="Proteomes" id="UP000069940"/>
    </source>
</evidence>
<reference evidence="8" key="2">
    <citation type="submission" date="2025-05" db="UniProtKB">
        <authorList>
            <consortium name="EnsemblMetazoa"/>
        </authorList>
    </citation>
    <scope>IDENTIFICATION</scope>
    <source>
        <strain evidence="8">Foshan</strain>
    </source>
</reference>
<feature type="transmembrane region" description="Helical" evidence="7">
    <location>
        <begin position="25"/>
        <end position="47"/>
    </location>
</feature>
<feature type="compositionally biased region" description="Pro residues" evidence="6">
    <location>
        <begin position="330"/>
        <end position="356"/>
    </location>
</feature>
<organism evidence="8 9">
    <name type="scientific">Aedes albopictus</name>
    <name type="common">Asian tiger mosquito</name>
    <name type="synonym">Stegomyia albopicta</name>
    <dbReference type="NCBI Taxonomy" id="7160"/>
    <lineage>
        <taxon>Eukaryota</taxon>
        <taxon>Metazoa</taxon>
        <taxon>Ecdysozoa</taxon>
        <taxon>Arthropoda</taxon>
        <taxon>Hexapoda</taxon>
        <taxon>Insecta</taxon>
        <taxon>Pterygota</taxon>
        <taxon>Neoptera</taxon>
        <taxon>Endopterygota</taxon>
        <taxon>Diptera</taxon>
        <taxon>Nematocera</taxon>
        <taxon>Culicoidea</taxon>
        <taxon>Culicidae</taxon>
        <taxon>Culicinae</taxon>
        <taxon>Aedini</taxon>
        <taxon>Aedes</taxon>
        <taxon>Stegomyia</taxon>
    </lineage>
</organism>
<evidence type="ECO:0000256" key="6">
    <source>
        <dbReference type="SAM" id="MobiDB-lite"/>
    </source>
</evidence>
<dbReference type="RefSeq" id="XP_019540982.3">
    <property type="nucleotide sequence ID" value="XM_019685437.3"/>
</dbReference>
<keyword evidence="4" id="KW-0732">Signal</keyword>
<evidence type="ECO:0000256" key="4">
    <source>
        <dbReference type="ARBA" id="ARBA00022729"/>
    </source>
</evidence>
<dbReference type="Gene3D" id="1.10.238.20">
    <property type="entry name" value="Pheromone/general odorant binding protein domain"/>
    <property type="match status" value="2"/>
</dbReference>
<feature type="region of interest" description="Disordered" evidence="6">
    <location>
        <begin position="322"/>
        <end position="356"/>
    </location>
</feature>
<evidence type="ECO:0000256" key="5">
    <source>
        <dbReference type="ARBA" id="ARBA00023157"/>
    </source>
</evidence>
<dbReference type="InterPro" id="IPR036728">
    <property type="entry name" value="PBP_GOBP_sf"/>
</dbReference>
<keyword evidence="7" id="KW-1133">Transmembrane helix</keyword>
<accession>A0ABM1Y734</accession>
<dbReference type="Proteomes" id="UP000069940">
    <property type="component" value="Unassembled WGS sequence"/>
</dbReference>
<sequence length="365" mass="39583">MNYAISFGSPTAEIVHFLHRSTNSVLMNIIVALFIVAIAATASAVYYPPSVPVDVEESHFAYQLKSFRQELDECAEYLQVSPASVENLVAYNYVTDDPSLKCLIRCAGINAGWWSVGGNNSGLHGPVIESYFAPGCGDTCYVKRTQDCVSANIAPCQDDCTQAYQAFLCYYHQYGNLKSSEEYIPLPQLDAVQAAVDCMLILRTPKELLEQYAQGVFPEVPETQCLYRCQYLAEGLYDGVTFNLTRKYIREYAVPTPQIKDPATQVCVDSALGAPNCNECARFWTGHACMKDYGVANHSAGYFQVAAGLVLAQRTCLDEDLNPRYNAGGPAPPAPTPAPTPAPSSAPTPAPAPAPTPGCMYNCGS</sequence>
<evidence type="ECO:0000256" key="2">
    <source>
        <dbReference type="ARBA" id="ARBA00008098"/>
    </source>
</evidence>
<reference evidence="9" key="1">
    <citation type="journal article" date="2015" name="Proc. Natl. Acad. Sci. U.S.A.">
        <title>Genome sequence of the Asian Tiger mosquito, Aedes albopictus, reveals insights into its biology, genetics, and evolution.</title>
        <authorList>
            <person name="Chen X.G."/>
            <person name="Jiang X."/>
            <person name="Gu J."/>
            <person name="Xu M."/>
            <person name="Wu Y."/>
            <person name="Deng Y."/>
            <person name="Zhang C."/>
            <person name="Bonizzoni M."/>
            <person name="Dermauw W."/>
            <person name="Vontas J."/>
            <person name="Armbruster P."/>
            <person name="Huang X."/>
            <person name="Yang Y."/>
            <person name="Zhang H."/>
            <person name="He W."/>
            <person name="Peng H."/>
            <person name="Liu Y."/>
            <person name="Wu K."/>
            <person name="Chen J."/>
            <person name="Lirakis M."/>
            <person name="Topalis P."/>
            <person name="Van Leeuwen T."/>
            <person name="Hall A.B."/>
            <person name="Jiang X."/>
            <person name="Thorpe C."/>
            <person name="Mueller R.L."/>
            <person name="Sun C."/>
            <person name="Waterhouse R.M."/>
            <person name="Yan G."/>
            <person name="Tu Z.J."/>
            <person name="Fang X."/>
            <person name="James A.A."/>
        </authorList>
    </citation>
    <scope>NUCLEOTIDE SEQUENCE [LARGE SCALE GENOMIC DNA]</scope>
    <source>
        <strain evidence="9">Foshan</strain>
    </source>
</reference>
<dbReference type="InterPro" id="IPR006170">
    <property type="entry name" value="PBP/GOBP"/>
</dbReference>
<evidence type="ECO:0000256" key="1">
    <source>
        <dbReference type="ARBA" id="ARBA00004613"/>
    </source>
</evidence>
<comment type="similarity">
    <text evidence="2">Belongs to the PBP/GOBP family.</text>
</comment>
<keyword evidence="7" id="KW-0812">Transmembrane</keyword>
<evidence type="ECO:0000256" key="7">
    <source>
        <dbReference type="SAM" id="Phobius"/>
    </source>
</evidence>
<dbReference type="CDD" id="cd23992">
    <property type="entry name" value="PBP_GOBP"/>
    <property type="match status" value="2"/>
</dbReference>
<dbReference type="PANTHER" id="PTHR11857:SF46">
    <property type="entry name" value="GENERAL ODORANT-BINDING PROTEIN 99A-RELATED"/>
    <property type="match status" value="1"/>
</dbReference>
<keyword evidence="3" id="KW-0964">Secreted</keyword>
<keyword evidence="7" id="KW-0472">Membrane</keyword>
<keyword evidence="9" id="KW-1185">Reference proteome</keyword>
<proteinExistence type="inferred from homology"/>
<dbReference type="PANTHER" id="PTHR11857">
    <property type="entry name" value="ODORANT BINDING PROTEIN-RELATED"/>
    <property type="match status" value="1"/>
</dbReference>
<dbReference type="GeneID" id="109411823"/>
<name>A0ABM1Y734_AEDAL</name>
<evidence type="ECO:0000313" key="8">
    <source>
        <dbReference type="EnsemblMetazoa" id="AALFPA23_006388.P8285"/>
    </source>
</evidence>
<dbReference type="SUPFAM" id="SSF47565">
    <property type="entry name" value="Insect pheromone/odorant-binding proteins"/>
    <property type="match status" value="2"/>
</dbReference>
<comment type="subcellular location">
    <subcellularLocation>
        <location evidence="1">Secreted</location>
    </subcellularLocation>
</comment>
<dbReference type="EnsemblMetazoa" id="AALFPA23_006388.R8285">
    <property type="protein sequence ID" value="AALFPA23_006388.P8285"/>
    <property type="gene ID" value="AALFPA23_006388"/>
</dbReference>
<keyword evidence="5" id="KW-1015">Disulfide bond</keyword>
<dbReference type="Pfam" id="PF01395">
    <property type="entry name" value="PBP_GOBP"/>
    <property type="match status" value="2"/>
</dbReference>